<dbReference type="EMBL" id="JQ513383">
    <property type="protein sequence ID" value="AFA44528.1"/>
    <property type="molecule type" value="Genomic_DNA"/>
</dbReference>
<proteinExistence type="predicted"/>
<organism evidence="1 2">
    <name type="scientific">Klebsiella phage vB_KleM_RaK2</name>
    <dbReference type="NCBI Taxonomy" id="1147094"/>
    <lineage>
        <taxon>Viruses</taxon>
        <taxon>Duplodnaviria</taxon>
        <taxon>Heunggongvirae</taxon>
        <taxon>Uroviricota</taxon>
        <taxon>Caudoviricetes</taxon>
        <taxon>Alcyoneusvirus</taxon>
        <taxon>Alcyoneusvirus RaK2</taxon>
    </lineage>
</organism>
<reference evidence="1 2" key="1">
    <citation type="journal article" date="2012" name="J. Virol.">
        <title>Genome of Klebsiella sp.-Infecting Bacteriophage vB_KleM_RaK2.</title>
        <authorList>
            <person name="Simoliunas E."/>
            <person name="Kaliniene L."/>
            <person name="Truncaite L."/>
            <person name="Klausa V."/>
            <person name="Zajanckauskaite A."/>
            <person name="Meskys R."/>
        </authorList>
    </citation>
    <scope>NUCLEOTIDE SEQUENCE [LARGE SCALE GENOMIC DNA]</scope>
</reference>
<dbReference type="RefSeq" id="YP_007007410.1">
    <property type="nucleotide sequence ID" value="NC_019526.1"/>
</dbReference>
<sequence>MRFIMSKDVHVPVQNGMSACGKRVDLTGWVRSMITCKKCKKTKEYFDLEK</sequence>
<gene>
    <name evidence="1" type="ORF">RaK2_00255</name>
</gene>
<protein>
    <submittedName>
        <fullName evidence="1">Uncharacterized protein</fullName>
    </submittedName>
</protein>
<dbReference type="KEGG" id="vg:14012843"/>
<name>H6X462_9CAUD</name>
<dbReference type="PROSITE" id="PS51257">
    <property type="entry name" value="PROKAR_LIPOPROTEIN"/>
    <property type="match status" value="1"/>
</dbReference>
<accession>H6X462</accession>
<dbReference type="Proteomes" id="UP000007524">
    <property type="component" value="Segment"/>
</dbReference>
<keyword evidence="2" id="KW-1185">Reference proteome</keyword>
<dbReference type="GeneID" id="14012843"/>
<evidence type="ECO:0000313" key="1">
    <source>
        <dbReference type="EMBL" id="AFA44528.1"/>
    </source>
</evidence>
<evidence type="ECO:0000313" key="2">
    <source>
        <dbReference type="Proteomes" id="UP000007524"/>
    </source>
</evidence>